<evidence type="ECO:0000313" key="1">
    <source>
        <dbReference type="EMBL" id="ODN41627.1"/>
    </source>
</evidence>
<accession>A0ABX2ZYI3</accession>
<comment type="caution">
    <text evidence="1">The sequence shown here is derived from an EMBL/GenBank/DDBJ whole genome shotgun (WGS) entry which is preliminary data.</text>
</comment>
<name>A0ABX2ZYI3_9GAMM</name>
<organism evidence="1 2">
    <name type="scientific">Piscirickettsia litoralis</name>
    <dbReference type="NCBI Taxonomy" id="1891921"/>
    <lineage>
        <taxon>Bacteria</taxon>
        <taxon>Pseudomonadati</taxon>
        <taxon>Pseudomonadota</taxon>
        <taxon>Gammaproteobacteria</taxon>
        <taxon>Thiotrichales</taxon>
        <taxon>Piscirickettsiaceae</taxon>
        <taxon>Piscirickettsia</taxon>
    </lineage>
</organism>
<sequence length="126" mass="14622">MVLLLFFIATFCHATHQTVGYSQGNIFYKNKKDVSYHDSAWSVDYRNYFNYYFNGEVSYYNEGHLENNKRDGVILSLGPVLPIMKNIDFSVNIGGYFYANTLITDNNYKDTHGMTPMLEAELEFLL</sequence>
<keyword evidence="2" id="KW-1185">Reference proteome</keyword>
<protein>
    <submittedName>
        <fullName evidence="1">Uncharacterized protein</fullName>
    </submittedName>
</protein>
<dbReference type="EMBL" id="MDTU01000002">
    <property type="protein sequence ID" value="ODN41627.1"/>
    <property type="molecule type" value="Genomic_DNA"/>
</dbReference>
<gene>
    <name evidence="1" type="ORF">BGC07_16165</name>
</gene>
<evidence type="ECO:0000313" key="2">
    <source>
        <dbReference type="Proteomes" id="UP000094329"/>
    </source>
</evidence>
<proteinExistence type="predicted"/>
<reference evidence="1 2" key="1">
    <citation type="submission" date="2016-08" db="EMBL/GenBank/DDBJ databases">
        <title>Draft genome sequence of Candidatus Piscirickettsia litoralis, from seawater.</title>
        <authorList>
            <person name="Wan X."/>
            <person name="Lee A.J."/>
            <person name="Hou S."/>
            <person name="Donachie S.P."/>
        </authorList>
    </citation>
    <scope>NUCLEOTIDE SEQUENCE [LARGE SCALE GENOMIC DNA]</scope>
    <source>
        <strain evidence="1 2">Y2</strain>
    </source>
</reference>
<dbReference type="Proteomes" id="UP000094329">
    <property type="component" value="Unassembled WGS sequence"/>
</dbReference>